<organism evidence="2 3">
    <name type="scientific">Actomonas aquatica</name>
    <dbReference type="NCBI Taxonomy" id="2866162"/>
    <lineage>
        <taxon>Bacteria</taxon>
        <taxon>Pseudomonadati</taxon>
        <taxon>Verrucomicrobiota</taxon>
        <taxon>Opitutia</taxon>
        <taxon>Opitutales</taxon>
        <taxon>Opitutaceae</taxon>
        <taxon>Actomonas</taxon>
    </lineage>
</organism>
<feature type="transmembrane region" description="Helical" evidence="1">
    <location>
        <begin position="162"/>
        <end position="178"/>
    </location>
</feature>
<keyword evidence="1" id="KW-1133">Transmembrane helix</keyword>
<keyword evidence="1" id="KW-0472">Membrane</keyword>
<feature type="transmembrane region" description="Helical" evidence="1">
    <location>
        <begin position="184"/>
        <end position="201"/>
    </location>
</feature>
<protein>
    <recommendedName>
        <fullName evidence="4">Glycosyltransferase RgtA/B/C/D-like domain-containing protein</fullName>
    </recommendedName>
</protein>
<keyword evidence="1" id="KW-0812">Transmembrane</keyword>
<feature type="transmembrane region" description="Helical" evidence="1">
    <location>
        <begin position="208"/>
        <end position="226"/>
    </location>
</feature>
<proteinExistence type="predicted"/>
<evidence type="ECO:0000313" key="2">
    <source>
        <dbReference type="EMBL" id="WRQ89828.1"/>
    </source>
</evidence>
<feature type="transmembrane region" description="Helical" evidence="1">
    <location>
        <begin position="134"/>
        <end position="155"/>
    </location>
</feature>
<feature type="transmembrane region" description="Helical" evidence="1">
    <location>
        <begin position="110"/>
        <end position="128"/>
    </location>
</feature>
<reference evidence="2 3" key="2">
    <citation type="submission" date="2023-12" db="EMBL/GenBank/DDBJ databases">
        <title>Description of an unclassified Opitutus bacterium of Verrucomicrobiota.</title>
        <authorList>
            <person name="Zhang D.-F."/>
        </authorList>
    </citation>
    <scope>NUCLEOTIDE SEQUENCE [LARGE SCALE GENOMIC DNA]</scope>
    <source>
        <strain evidence="2 3">WL0086</strain>
    </source>
</reference>
<feature type="transmembrane region" description="Helical" evidence="1">
    <location>
        <begin position="303"/>
        <end position="320"/>
    </location>
</feature>
<reference evidence="2 3" key="1">
    <citation type="submission" date="2021-08" db="EMBL/GenBank/DDBJ databases">
        <authorList>
            <person name="Zhang D."/>
            <person name="Zhang A."/>
            <person name="Wang L."/>
        </authorList>
    </citation>
    <scope>NUCLEOTIDE SEQUENCE [LARGE SCALE GENOMIC DNA]</scope>
    <source>
        <strain evidence="2 3">WL0086</strain>
    </source>
</reference>
<dbReference type="EMBL" id="CP139781">
    <property type="protein sequence ID" value="WRQ89828.1"/>
    <property type="molecule type" value="Genomic_DNA"/>
</dbReference>
<evidence type="ECO:0000256" key="1">
    <source>
        <dbReference type="SAM" id="Phobius"/>
    </source>
</evidence>
<feature type="transmembrane region" description="Helical" evidence="1">
    <location>
        <begin position="326"/>
        <end position="345"/>
    </location>
</feature>
<name>A0ABZ1CF23_9BACT</name>
<accession>A0ABZ1CF23</accession>
<evidence type="ECO:0008006" key="4">
    <source>
        <dbReference type="Google" id="ProtNLM"/>
    </source>
</evidence>
<feature type="transmembrane region" description="Helical" evidence="1">
    <location>
        <begin position="80"/>
        <end position="103"/>
    </location>
</feature>
<dbReference type="Proteomes" id="UP000738431">
    <property type="component" value="Chromosome"/>
</dbReference>
<feature type="transmembrane region" description="Helical" evidence="1">
    <location>
        <begin position="12"/>
        <end position="30"/>
    </location>
</feature>
<evidence type="ECO:0000313" key="3">
    <source>
        <dbReference type="Proteomes" id="UP000738431"/>
    </source>
</evidence>
<sequence length="830" mass="91535">MKRVFDFVRREAWWCGGAGLALVLAMAPWWHNRGFLRDFFDYGYMMVASYRIGAGERPFVDFVAPLQTLTFRMNTWADQLFGGTFVALTLGNAVLITLALVLVVAAMRRWFAAPGALLLGWVMVVGTAGQHTIIWYNSLGTLLAAAVAWGAAAAPVWRRRDWGWHVVVVAGLVLSGMNKLNYHAITLVAALAWPVRAGLLGREHWGRVGATVAGWLLVGTVVPWSIELAWTGATPAQWWENVIGAAFSSRGGHLAAVFSTEFYLRPMHDYYGAYLRPVGAILVLWLVAAVGLGWRGRSWLDRALLVAAAVYVWGAVAGLLATNYEIAYVALTTGMVLLIGIWVGFELPRRGWGVMVGLFAPVMLLGVVFWQSAWVGQRSLFGFERPPRAEWRELRDGDGTYAYMAGVKIPPALADSLEQLAERLGPPGDPATQHRYFFGSGTEWLRRVWETDTIKHIPIPVEPLGYGPKERLLLEEAFSYPPRFDFVVGMDNWTDWPGDIDEFIDDRGIASTLGKFTVWDLRGNKQETWLPPRDDAIQVVNRYGSNMDGRLVELDGNVQFLQPIEAGKPLLGVVRGFGSFLFRGEAHVMEGEYALRRLEGTDPNLELSATYSVEVIDPMTRMGVGKAWEGELILPPGEVFVSAKQAVQVAGRGARFEVTVADASDGAVAAGWFLPRVQHSAGVSPQSPQLRSPVLPETSGGEAGWAEALFPPELAKDVTVVVRGGQALDGGLALERGGELWFRSAKEIAEWWMSFRALPTEVGGGDPVLRVVWYEAGRIEILTQLVVEKGDSAQRFRAWSPENEGWFGVLVDRDAIKPGVWLQLESFEAP</sequence>
<feature type="transmembrane region" description="Helical" evidence="1">
    <location>
        <begin position="352"/>
        <end position="370"/>
    </location>
</feature>
<keyword evidence="3" id="KW-1185">Reference proteome</keyword>
<feature type="transmembrane region" description="Helical" evidence="1">
    <location>
        <begin position="274"/>
        <end position="294"/>
    </location>
</feature>
<gene>
    <name evidence="2" type="ORF">K1X11_010465</name>
</gene>
<dbReference type="RefSeq" id="WP_221032286.1">
    <property type="nucleotide sequence ID" value="NZ_CP139781.1"/>
</dbReference>